<dbReference type="EMBL" id="EF678246">
    <property type="protein sequence ID" value="ABR18014.1"/>
    <property type="molecule type" value="mRNA"/>
</dbReference>
<proteinExistence type="evidence at transcript level"/>
<evidence type="ECO:0000256" key="1">
    <source>
        <dbReference type="SAM" id="SignalP"/>
    </source>
</evidence>
<keyword evidence="1" id="KW-0732">Signal</keyword>
<feature type="chain" id="PRO_5002874418" evidence="1">
    <location>
        <begin position="25"/>
        <end position="95"/>
    </location>
</feature>
<dbReference type="AlphaFoldDB" id="B8LQT4"/>
<protein>
    <submittedName>
        <fullName evidence="2">Uncharacterized protein</fullName>
    </submittedName>
</protein>
<accession>B8LQT4</accession>
<name>B8LQT4_PICSI</name>
<feature type="signal peptide" evidence="1">
    <location>
        <begin position="1"/>
        <end position="24"/>
    </location>
</feature>
<reference evidence="2" key="1">
    <citation type="submission" date="2007-06" db="EMBL/GenBank/DDBJ databases">
        <title>Full length cDNA sequences from Sitka Spruce (Picea sitchensis).</title>
        <authorList>
            <person name="Ralph S.G."/>
            <person name="Chun H.E."/>
            <person name="Liao N."/>
            <person name="Ali J."/>
            <person name="Reid K."/>
            <person name="Kolosova N."/>
            <person name="Cooper N."/>
            <person name="Cullis C."/>
            <person name="Jancsik S."/>
            <person name="Moore R."/>
            <person name="Mayo M."/>
            <person name="Wagner S."/>
            <person name="Holt R.A."/>
            <person name="Jones S.J.M."/>
            <person name="Marra M.A."/>
            <person name="Ritland C.E."/>
            <person name="Ritland K."/>
            <person name="Bohlmann J."/>
        </authorList>
    </citation>
    <scope>NUCLEOTIDE SEQUENCE</scope>
    <source>
        <tissue evidence="2">Bark</tissue>
    </source>
</reference>
<sequence length="95" mass="10251">MSKVGFVCLLLCILLSLLLHGGSAARVFAENHGNKGFPVPDNKAATMIKPEKVEGNKNVKAEEENITYGRELIFNVDYHGATTHPPAPPGTGHRN</sequence>
<organism evidence="2">
    <name type="scientific">Picea sitchensis</name>
    <name type="common">Sitka spruce</name>
    <name type="synonym">Pinus sitchensis</name>
    <dbReference type="NCBI Taxonomy" id="3332"/>
    <lineage>
        <taxon>Eukaryota</taxon>
        <taxon>Viridiplantae</taxon>
        <taxon>Streptophyta</taxon>
        <taxon>Embryophyta</taxon>
        <taxon>Tracheophyta</taxon>
        <taxon>Spermatophyta</taxon>
        <taxon>Pinopsida</taxon>
        <taxon>Pinidae</taxon>
        <taxon>Conifers I</taxon>
        <taxon>Pinales</taxon>
        <taxon>Pinaceae</taxon>
        <taxon>Picea</taxon>
    </lineage>
</organism>
<evidence type="ECO:0000313" key="2">
    <source>
        <dbReference type="EMBL" id="ABR18014.1"/>
    </source>
</evidence>